<dbReference type="Proteomes" id="UP000290289">
    <property type="component" value="Chromosome 1"/>
</dbReference>
<proteinExistence type="predicted"/>
<dbReference type="EMBL" id="RDQH01000327">
    <property type="protein sequence ID" value="RXI08625.1"/>
    <property type="molecule type" value="Genomic_DNA"/>
</dbReference>
<dbReference type="AlphaFoldDB" id="A0A498KSG3"/>
<comment type="caution">
    <text evidence="2">The sequence shown here is derived from an EMBL/GenBank/DDBJ whole genome shotgun (WGS) entry which is preliminary data.</text>
</comment>
<accession>A0A498KSG3</accession>
<name>A0A498KSG3_MALDO</name>
<evidence type="ECO:0000256" key="1">
    <source>
        <dbReference type="SAM" id="MobiDB-lite"/>
    </source>
</evidence>
<gene>
    <name evidence="2" type="ORF">DVH24_022769</name>
</gene>
<sequence length="101" mass="11147">MRLAERREGGEDEKQLQQVHGQGESVLQPASSFRLDPEDPAYRAVSMLLSELKQKNLAASKQAQPILPELLENSTTKVIEYGRKHVEGRDGDSTDVGKSGD</sequence>
<protein>
    <submittedName>
        <fullName evidence="2">Uncharacterized protein</fullName>
    </submittedName>
</protein>
<keyword evidence="3" id="KW-1185">Reference proteome</keyword>
<reference evidence="2 3" key="1">
    <citation type="submission" date="2018-10" db="EMBL/GenBank/DDBJ databases">
        <title>A high-quality apple genome assembly.</title>
        <authorList>
            <person name="Hu J."/>
        </authorList>
    </citation>
    <scope>NUCLEOTIDE SEQUENCE [LARGE SCALE GENOMIC DNA]</scope>
    <source>
        <strain evidence="3">cv. HFTH1</strain>
        <tissue evidence="2">Young leaf</tissue>
    </source>
</reference>
<evidence type="ECO:0000313" key="2">
    <source>
        <dbReference type="EMBL" id="RXI08625.1"/>
    </source>
</evidence>
<feature type="compositionally biased region" description="Basic and acidic residues" evidence="1">
    <location>
        <begin position="1"/>
        <end position="15"/>
    </location>
</feature>
<feature type="region of interest" description="Disordered" evidence="1">
    <location>
        <begin position="1"/>
        <end position="35"/>
    </location>
</feature>
<evidence type="ECO:0000313" key="3">
    <source>
        <dbReference type="Proteomes" id="UP000290289"/>
    </source>
</evidence>
<organism evidence="2 3">
    <name type="scientific">Malus domestica</name>
    <name type="common">Apple</name>
    <name type="synonym">Pyrus malus</name>
    <dbReference type="NCBI Taxonomy" id="3750"/>
    <lineage>
        <taxon>Eukaryota</taxon>
        <taxon>Viridiplantae</taxon>
        <taxon>Streptophyta</taxon>
        <taxon>Embryophyta</taxon>
        <taxon>Tracheophyta</taxon>
        <taxon>Spermatophyta</taxon>
        <taxon>Magnoliopsida</taxon>
        <taxon>eudicotyledons</taxon>
        <taxon>Gunneridae</taxon>
        <taxon>Pentapetalae</taxon>
        <taxon>rosids</taxon>
        <taxon>fabids</taxon>
        <taxon>Rosales</taxon>
        <taxon>Rosaceae</taxon>
        <taxon>Amygdaloideae</taxon>
        <taxon>Maleae</taxon>
        <taxon>Malus</taxon>
    </lineage>
</organism>